<accession>A0ACC4B4S5</accession>
<gene>
    <name evidence="1" type="ORF">D5086_026928</name>
</gene>
<keyword evidence="2" id="KW-1185">Reference proteome</keyword>
<sequence>MEGTGKHGGDQLSIRKSELVLIEPETRTHSGFFFLSNLDKVITNFVHIVYLYKAKKGGGGLNTLSDIFKQSMAKILVHYYPLAGRLRLGSDGKYNVECTNEGVLFVEARANYTDFGWGEPAQFGCANLPKDSGFLLPDGKEKKGINLILDLLVTAMSTFQELMLL</sequence>
<protein>
    <submittedName>
        <fullName evidence="1">Uncharacterized protein</fullName>
    </submittedName>
</protein>
<name>A0ACC4B4S5_POPAL</name>
<organism evidence="1 2">
    <name type="scientific">Populus alba</name>
    <name type="common">White poplar</name>
    <dbReference type="NCBI Taxonomy" id="43335"/>
    <lineage>
        <taxon>Eukaryota</taxon>
        <taxon>Viridiplantae</taxon>
        <taxon>Streptophyta</taxon>
        <taxon>Embryophyta</taxon>
        <taxon>Tracheophyta</taxon>
        <taxon>Spermatophyta</taxon>
        <taxon>Magnoliopsida</taxon>
        <taxon>eudicotyledons</taxon>
        <taxon>Gunneridae</taxon>
        <taxon>Pentapetalae</taxon>
        <taxon>rosids</taxon>
        <taxon>fabids</taxon>
        <taxon>Malpighiales</taxon>
        <taxon>Salicaceae</taxon>
        <taxon>Saliceae</taxon>
        <taxon>Populus</taxon>
    </lineage>
</organism>
<dbReference type="EMBL" id="RCHU02000014">
    <property type="protein sequence ID" value="KAL3573024.1"/>
    <property type="molecule type" value="Genomic_DNA"/>
</dbReference>
<evidence type="ECO:0000313" key="2">
    <source>
        <dbReference type="Proteomes" id="UP000309997"/>
    </source>
</evidence>
<reference evidence="1 2" key="1">
    <citation type="journal article" date="2024" name="Plant Biotechnol. J.">
        <title>Genome and CRISPR/Cas9 system of a widespread forest tree (Populus alba) in the world.</title>
        <authorList>
            <person name="Liu Y.J."/>
            <person name="Jiang P.F."/>
            <person name="Han X.M."/>
            <person name="Li X.Y."/>
            <person name="Wang H.M."/>
            <person name="Wang Y.J."/>
            <person name="Wang X.X."/>
            <person name="Zeng Q.Y."/>
        </authorList>
    </citation>
    <scope>NUCLEOTIDE SEQUENCE [LARGE SCALE GENOMIC DNA]</scope>
    <source>
        <strain evidence="2">cv. PAL-ZL1</strain>
    </source>
</reference>
<dbReference type="Proteomes" id="UP000309997">
    <property type="component" value="Unassembled WGS sequence"/>
</dbReference>
<evidence type="ECO:0000313" key="1">
    <source>
        <dbReference type="EMBL" id="KAL3573024.1"/>
    </source>
</evidence>
<comment type="caution">
    <text evidence="1">The sequence shown here is derived from an EMBL/GenBank/DDBJ whole genome shotgun (WGS) entry which is preliminary data.</text>
</comment>
<proteinExistence type="predicted"/>